<feature type="region of interest" description="Disordered" evidence="1">
    <location>
        <begin position="135"/>
        <end position="219"/>
    </location>
</feature>
<comment type="caution">
    <text evidence="2">The sequence shown here is derived from an EMBL/GenBank/DDBJ whole genome shotgun (WGS) entry which is preliminary data.</text>
</comment>
<protein>
    <submittedName>
        <fullName evidence="2">Uncharacterized protein</fullName>
    </submittedName>
</protein>
<evidence type="ECO:0000313" key="3">
    <source>
        <dbReference type="Proteomes" id="UP001066276"/>
    </source>
</evidence>
<organism evidence="2 3">
    <name type="scientific">Pleurodeles waltl</name>
    <name type="common">Iberian ribbed newt</name>
    <dbReference type="NCBI Taxonomy" id="8319"/>
    <lineage>
        <taxon>Eukaryota</taxon>
        <taxon>Metazoa</taxon>
        <taxon>Chordata</taxon>
        <taxon>Craniata</taxon>
        <taxon>Vertebrata</taxon>
        <taxon>Euteleostomi</taxon>
        <taxon>Amphibia</taxon>
        <taxon>Batrachia</taxon>
        <taxon>Caudata</taxon>
        <taxon>Salamandroidea</taxon>
        <taxon>Salamandridae</taxon>
        <taxon>Pleurodelinae</taxon>
        <taxon>Pleurodeles</taxon>
    </lineage>
</organism>
<sequence>MYADRQWSGQSGWDIPFSHGGNGLLCPAGFPGVLPGPDCRTLVGSLRHTDGPAGPRLLLPGSTGSAPHPREDVWRGVLVPGSDPRVAPPLLCPQGRPTQHISLERTGPQSIQVADRADRSVFYFRRVLMMGRAVHGPPPPASSGPSRHLGHWSGQASGRRAARCRSGRGSPIGRITHRSSGGRCAASPDGSTAGQVGSSAGSHRARFARGSTPQAGSHLPARVPAVASIPGRSSFWAVVSPLLPRLQQFYWQQRLLHSTVWPE</sequence>
<feature type="compositionally biased region" description="Polar residues" evidence="1">
    <location>
        <begin position="189"/>
        <end position="201"/>
    </location>
</feature>
<reference evidence="2" key="1">
    <citation type="journal article" date="2022" name="bioRxiv">
        <title>Sequencing and chromosome-scale assembly of the giantPleurodeles waltlgenome.</title>
        <authorList>
            <person name="Brown T."/>
            <person name="Elewa A."/>
            <person name="Iarovenko S."/>
            <person name="Subramanian E."/>
            <person name="Araus A.J."/>
            <person name="Petzold A."/>
            <person name="Susuki M."/>
            <person name="Suzuki K.-i.T."/>
            <person name="Hayashi T."/>
            <person name="Toyoda A."/>
            <person name="Oliveira C."/>
            <person name="Osipova E."/>
            <person name="Leigh N.D."/>
            <person name="Simon A."/>
            <person name="Yun M.H."/>
        </authorList>
    </citation>
    <scope>NUCLEOTIDE SEQUENCE</scope>
    <source>
        <strain evidence="2">20211129_DDA</strain>
        <tissue evidence="2">Liver</tissue>
    </source>
</reference>
<gene>
    <name evidence="2" type="ORF">NDU88_008944</name>
</gene>
<name>A0AAV7QTF0_PLEWA</name>
<accession>A0AAV7QTF0</accession>
<dbReference type="Proteomes" id="UP001066276">
    <property type="component" value="Chromosome 6"/>
</dbReference>
<keyword evidence="3" id="KW-1185">Reference proteome</keyword>
<evidence type="ECO:0000256" key="1">
    <source>
        <dbReference type="SAM" id="MobiDB-lite"/>
    </source>
</evidence>
<proteinExistence type="predicted"/>
<dbReference type="EMBL" id="JANPWB010000010">
    <property type="protein sequence ID" value="KAJ1142631.1"/>
    <property type="molecule type" value="Genomic_DNA"/>
</dbReference>
<dbReference type="AlphaFoldDB" id="A0AAV7QTF0"/>
<evidence type="ECO:0000313" key="2">
    <source>
        <dbReference type="EMBL" id="KAJ1142631.1"/>
    </source>
</evidence>